<proteinExistence type="predicted"/>
<comment type="caution">
    <text evidence="1">The sequence shown here is derived from an EMBL/GenBank/DDBJ whole genome shotgun (WGS) entry which is preliminary data.</text>
</comment>
<reference evidence="1 2" key="1">
    <citation type="journal article" date="2017" name="Curr. Biol.">
        <title>Genome architecture and evolution of a unichromosomal asexual nematode.</title>
        <authorList>
            <person name="Fradin H."/>
            <person name="Zegar C."/>
            <person name="Gutwein M."/>
            <person name="Lucas J."/>
            <person name="Kovtun M."/>
            <person name="Corcoran D."/>
            <person name="Baugh L.R."/>
            <person name="Kiontke K."/>
            <person name="Gunsalus K."/>
            <person name="Fitch D.H."/>
            <person name="Piano F."/>
        </authorList>
    </citation>
    <scope>NUCLEOTIDE SEQUENCE [LARGE SCALE GENOMIC DNA]</scope>
    <source>
        <strain evidence="1">PF1309</strain>
    </source>
</reference>
<protein>
    <submittedName>
        <fullName evidence="1">Uncharacterized protein</fullName>
    </submittedName>
</protein>
<dbReference type="Proteomes" id="UP000218231">
    <property type="component" value="Unassembled WGS sequence"/>
</dbReference>
<name>A0A2A2K870_9BILA</name>
<sequence>MAGALRELLAGEGLFVRARLPWVEIKGAQGLDMNLDDLQALHDLRTVGFHGLYRQAQTACDLPGRFAAHDQAQDLQLTRGQATGRAHGNIQQDNVRRQAQDLLKELSAVIGFADHARIREWSSTSKRLQVIGSRSPGAFLVAGWPWEKCVDPGALARLAGDGETALQCCHPFLHASHAAQAALRGGLRWYETAAVILDRQGQTCRGALQADHQVRAQARLQPQAGQLARVEDCGNIAHVAQGQVQRAAQGGALLLQFGRYPALQPVNLELGCGQELANVVVQFAAQSLALAFLNLEHACGQLGGAQADRARPVAQVPTYADHRQ</sequence>
<organism evidence="1 2">
    <name type="scientific">Diploscapter pachys</name>
    <dbReference type="NCBI Taxonomy" id="2018661"/>
    <lineage>
        <taxon>Eukaryota</taxon>
        <taxon>Metazoa</taxon>
        <taxon>Ecdysozoa</taxon>
        <taxon>Nematoda</taxon>
        <taxon>Chromadorea</taxon>
        <taxon>Rhabditida</taxon>
        <taxon>Rhabditina</taxon>
        <taxon>Rhabditomorpha</taxon>
        <taxon>Rhabditoidea</taxon>
        <taxon>Rhabditidae</taxon>
        <taxon>Diploscapter</taxon>
    </lineage>
</organism>
<evidence type="ECO:0000313" key="1">
    <source>
        <dbReference type="EMBL" id="PAV70144.1"/>
    </source>
</evidence>
<dbReference type="EMBL" id="LIAE01009351">
    <property type="protein sequence ID" value="PAV70144.1"/>
    <property type="molecule type" value="Genomic_DNA"/>
</dbReference>
<dbReference type="AlphaFoldDB" id="A0A2A2K870"/>
<keyword evidence="2" id="KW-1185">Reference proteome</keyword>
<gene>
    <name evidence="1" type="ORF">WR25_01821</name>
</gene>
<accession>A0A2A2K870</accession>
<evidence type="ECO:0000313" key="2">
    <source>
        <dbReference type="Proteomes" id="UP000218231"/>
    </source>
</evidence>